<comment type="caution">
    <text evidence="1">The sequence shown here is derived from an EMBL/GenBank/DDBJ whole genome shotgun (WGS) entry which is preliminary data.</text>
</comment>
<evidence type="ECO:0008006" key="3">
    <source>
        <dbReference type="Google" id="ProtNLM"/>
    </source>
</evidence>
<evidence type="ECO:0000313" key="1">
    <source>
        <dbReference type="EMBL" id="MBA0602258.1"/>
    </source>
</evidence>
<evidence type="ECO:0000313" key="2">
    <source>
        <dbReference type="Proteomes" id="UP000593578"/>
    </source>
</evidence>
<dbReference type="GO" id="GO:0005802">
    <property type="term" value="C:trans-Golgi network"/>
    <property type="evidence" value="ECO:0007669"/>
    <property type="project" value="TreeGrafter"/>
</dbReference>
<proteinExistence type="predicted"/>
<dbReference type="AlphaFoldDB" id="A0A7J8QLD0"/>
<organism evidence="1 2">
    <name type="scientific">Gossypium raimondii</name>
    <name type="common">Peruvian cotton</name>
    <name type="synonym">Gossypium klotzschianum subsp. raimondii</name>
    <dbReference type="NCBI Taxonomy" id="29730"/>
    <lineage>
        <taxon>Eukaryota</taxon>
        <taxon>Viridiplantae</taxon>
        <taxon>Streptophyta</taxon>
        <taxon>Embryophyta</taxon>
        <taxon>Tracheophyta</taxon>
        <taxon>Spermatophyta</taxon>
        <taxon>Magnoliopsida</taxon>
        <taxon>eudicotyledons</taxon>
        <taxon>Gunneridae</taxon>
        <taxon>Pentapetalae</taxon>
        <taxon>rosids</taxon>
        <taxon>malvids</taxon>
        <taxon>Malvales</taxon>
        <taxon>Malvaceae</taxon>
        <taxon>Malvoideae</taxon>
        <taxon>Gossypium</taxon>
    </lineage>
</organism>
<dbReference type="Proteomes" id="UP000593578">
    <property type="component" value="Unassembled WGS sequence"/>
</dbReference>
<dbReference type="PANTHER" id="PTHR10663:SF108">
    <property type="entry name" value="BREFELDIN A-INHIBITED GUANINE NUCLEOTIDE-EXCHANGE PROTEIN 1"/>
    <property type="match status" value="1"/>
</dbReference>
<protein>
    <recommendedName>
        <fullName evidence="3">Mon2 C-terminal domain-containing protein</fullName>
    </recommendedName>
</protein>
<accession>A0A7J8QLD0</accession>
<dbReference type="EMBL" id="JABEZZ010000013">
    <property type="protein sequence ID" value="MBA0602258.1"/>
    <property type="molecule type" value="Genomic_DNA"/>
</dbReference>
<dbReference type="PANTHER" id="PTHR10663">
    <property type="entry name" value="GUANYL-NUCLEOTIDE EXCHANGE FACTOR"/>
    <property type="match status" value="1"/>
</dbReference>
<gene>
    <name evidence="1" type="ORF">Gorai_002445</name>
</gene>
<name>A0A7J8QLD0_GOSRA</name>
<sequence>MDCIKCLIKFTNSRINSDVSLNAIAFLQFCALKLAEGGLGCTGKSWDDGSSVSIIYKDDSDVRNIDDHGSCWVPLLTGLSKLTTDSRPVIRKSSLKVLFNILKDHGHLFSRTFWIGVFSSIVLPIFNDACKRTDMAVKDEQVSPTSKSPHPDGNIKCGIYSDRALKKSNKGFCKHCVCSDISFDSRVGK</sequence>
<reference evidence="1 2" key="1">
    <citation type="journal article" date="2019" name="Genome Biol. Evol.">
        <title>Insights into the evolution of the New World diploid cottons (Gossypium, subgenus Houzingenia) based on genome sequencing.</title>
        <authorList>
            <person name="Grover C.E."/>
            <person name="Arick M.A. 2nd"/>
            <person name="Thrash A."/>
            <person name="Conover J.L."/>
            <person name="Sanders W.S."/>
            <person name="Peterson D.G."/>
            <person name="Frelichowski J.E."/>
            <person name="Scheffler J.A."/>
            <person name="Scheffler B.E."/>
            <person name="Wendel J.F."/>
        </authorList>
    </citation>
    <scope>NUCLEOTIDE SEQUENCE [LARGE SCALE GENOMIC DNA]</scope>
    <source>
        <strain evidence="1">8</strain>
        <tissue evidence="1">Leaf</tissue>
    </source>
</reference>